<evidence type="ECO:0000313" key="1">
    <source>
        <dbReference type="EMBL" id="KUN54943.1"/>
    </source>
</evidence>
<dbReference type="Proteomes" id="UP000053669">
    <property type="component" value="Unassembled WGS sequence"/>
</dbReference>
<proteinExistence type="predicted"/>
<accession>A0A101RK60</accession>
<organism evidence="1 2">
    <name type="scientific">Streptomyces canus</name>
    <dbReference type="NCBI Taxonomy" id="58343"/>
    <lineage>
        <taxon>Bacteria</taxon>
        <taxon>Bacillati</taxon>
        <taxon>Actinomycetota</taxon>
        <taxon>Actinomycetes</taxon>
        <taxon>Kitasatosporales</taxon>
        <taxon>Streptomycetaceae</taxon>
        <taxon>Streptomyces</taxon>
        <taxon>Streptomyces aurantiacus group</taxon>
    </lineage>
</organism>
<gene>
    <name evidence="1" type="ORF">AQJ46_49815</name>
</gene>
<comment type="caution">
    <text evidence="1">The sequence shown here is derived from an EMBL/GenBank/DDBJ whole genome shotgun (WGS) entry which is preliminary data.</text>
</comment>
<dbReference type="STRING" id="58343.AQJ46_49815"/>
<name>A0A101RK60_9ACTN</name>
<dbReference type="AlphaFoldDB" id="A0A101RK60"/>
<dbReference type="EMBL" id="LMWU01000082">
    <property type="protein sequence ID" value="KUN54943.1"/>
    <property type="molecule type" value="Genomic_DNA"/>
</dbReference>
<reference evidence="1 2" key="1">
    <citation type="submission" date="2015-10" db="EMBL/GenBank/DDBJ databases">
        <title>Draft genome sequence of Streptomyces canus DSM 40017, type strain for the species Streptomyces canus.</title>
        <authorList>
            <person name="Ruckert C."/>
            <person name="Winkler A."/>
            <person name="Kalinowski J."/>
            <person name="Kampfer P."/>
            <person name="Glaeser S."/>
        </authorList>
    </citation>
    <scope>NUCLEOTIDE SEQUENCE [LARGE SCALE GENOMIC DNA]</scope>
    <source>
        <strain evidence="1 2">DSM 40017</strain>
    </source>
</reference>
<sequence length="323" mass="34996">MREDTMSDQGVPQRFLDLARRARAPQALSEAGLRERFGDPAQVELEIGQVWRARWEDTSMLVLILDVETHEVSVVPVTIDPPGEDENSVVVAGSRTAFGVNATVWASRASCIPLRVLERVVDAWGEDLVEFTVARTRGQSRSVPTGVREGLPIRSSLEPAAEVRATLTDDLEYLQHAPGLPVEEDGQPPETLASLLGDRLDLGALCAALQLPQPQAMKLLRGKTPLSPDQIDTVASATGLPSAEIAQTVRPLPADLVLVAEHPRWRSVWVRRAQRLGVSETQARLSGGYGAFALAARQTGGGPAAWDARLRQFLQGEDGAEDK</sequence>
<protein>
    <submittedName>
        <fullName evidence="1">Uncharacterized protein</fullName>
    </submittedName>
</protein>
<evidence type="ECO:0000313" key="2">
    <source>
        <dbReference type="Proteomes" id="UP000053669"/>
    </source>
</evidence>